<name>A0A7G9Z9B4_9EURY</name>
<evidence type="ECO:0008006" key="3">
    <source>
        <dbReference type="Google" id="ProtNLM"/>
    </source>
</evidence>
<dbReference type="AlphaFoldDB" id="A0A7G9Z9B4"/>
<keyword evidence="1" id="KW-0378">Hydrolase</keyword>
<dbReference type="GO" id="GO:0016788">
    <property type="term" value="F:hydrolase activity, acting on ester bonds"/>
    <property type="evidence" value="ECO:0007669"/>
    <property type="project" value="UniProtKB-UniRule"/>
</dbReference>
<dbReference type="Gene3D" id="3.20.20.140">
    <property type="entry name" value="Metal-dependent hydrolases"/>
    <property type="match status" value="1"/>
</dbReference>
<keyword evidence="1" id="KW-0479">Metal-binding</keyword>
<dbReference type="Pfam" id="PF01026">
    <property type="entry name" value="TatD_DNase"/>
    <property type="match status" value="1"/>
</dbReference>
<dbReference type="GO" id="GO:0046872">
    <property type="term" value="F:metal ion binding"/>
    <property type="evidence" value="ECO:0007669"/>
    <property type="project" value="UniProtKB-KW"/>
</dbReference>
<dbReference type="InterPro" id="IPR001130">
    <property type="entry name" value="TatD-like"/>
</dbReference>
<protein>
    <recommendedName>
        <fullName evidence="3">Tat-linked quality control protein TatD</fullName>
    </recommendedName>
</protein>
<dbReference type="InterPro" id="IPR032466">
    <property type="entry name" value="Metal_Hydrolase"/>
</dbReference>
<comment type="similarity">
    <text evidence="1">Belongs to the metallo-dependent hydrolases superfamily.</text>
</comment>
<evidence type="ECO:0000313" key="2">
    <source>
        <dbReference type="EMBL" id="QNO56848.1"/>
    </source>
</evidence>
<dbReference type="EMBL" id="MT631670">
    <property type="protein sequence ID" value="QNO56848.1"/>
    <property type="molecule type" value="Genomic_DNA"/>
</dbReference>
<reference evidence="2" key="1">
    <citation type="submission" date="2020-06" db="EMBL/GenBank/DDBJ databases">
        <title>Unique genomic features of the anaerobic methanotrophic archaea.</title>
        <authorList>
            <person name="Chadwick G.L."/>
            <person name="Skennerton C.T."/>
            <person name="Laso-Perez R."/>
            <person name="Leu A.O."/>
            <person name="Speth D.R."/>
            <person name="Yu H."/>
            <person name="Morgan-Lang C."/>
            <person name="Hatzenpichler R."/>
            <person name="Goudeau D."/>
            <person name="Malmstrom R."/>
            <person name="Brazelton W.J."/>
            <person name="Woyke T."/>
            <person name="Hallam S.J."/>
            <person name="Tyson G.W."/>
            <person name="Wegener G."/>
            <person name="Boetius A."/>
            <person name="Orphan V."/>
        </authorList>
    </citation>
    <scope>NUCLEOTIDE SEQUENCE</scope>
</reference>
<dbReference type="SUPFAM" id="SSF51556">
    <property type="entry name" value="Metallo-dependent hydrolases"/>
    <property type="match status" value="1"/>
</dbReference>
<dbReference type="InterPro" id="IPR012022">
    <property type="entry name" value="UCP005295"/>
</dbReference>
<sequence>MKIIEPHIHMYARTTDDYEAMKKAGYVAVIEPAFWAGTDRSCAGSYFDYFRHLLEFEHNRARKYGLYHYSFLGVNAKEARHTEISFEVIDNLESYLEHPNCLGIGEVGFDLITSDEVEVLRRHIQIAEKKKLLVIIHLPHINKRVGVDRTFEILEEENVDLRRYIMDHNTEETIGITLGKPDILAGLTLYPTKISNERAAAMIKQYGPDRIVINSSADWGRSYPLNVAEAAAQFPQLGLSDDAIRKVVFENAFNFFSQSPKFKVED</sequence>
<organism evidence="2">
    <name type="scientific">Candidatus Methanophaga sp. ANME-1 ERB7</name>
    <dbReference type="NCBI Taxonomy" id="2759913"/>
    <lineage>
        <taxon>Archaea</taxon>
        <taxon>Methanobacteriati</taxon>
        <taxon>Methanobacteriota</taxon>
        <taxon>Stenosarchaea group</taxon>
        <taxon>Methanomicrobia</taxon>
        <taxon>Candidatus Methanophagales</taxon>
        <taxon>Candidatus Methanophagaceae</taxon>
        <taxon>Candidatus Methanophaga</taxon>
    </lineage>
</organism>
<dbReference type="PANTHER" id="PTHR42658">
    <property type="entry name" value="HYDROLASE TATD"/>
    <property type="match status" value="1"/>
</dbReference>
<accession>A0A7G9Z9B4</accession>
<gene>
    <name evidence="2" type="ORF">IPLBMFHP_00034</name>
</gene>
<proteinExistence type="inferred from homology"/>
<dbReference type="PIRSF" id="PIRSF005295">
    <property type="entry name" value="UCP005295_TatD"/>
    <property type="match status" value="1"/>
</dbReference>
<evidence type="ECO:0000256" key="1">
    <source>
        <dbReference type="PIRNR" id="PIRNR005295"/>
    </source>
</evidence>
<dbReference type="PANTHER" id="PTHR42658:SF1">
    <property type="entry name" value="HYDROLASE TATD"/>
    <property type="match status" value="1"/>
</dbReference>